<dbReference type="SUPFAM" id="SSF103481">
    <property type="entry name" value="Multidrug resistance efflux transporter EmrE"/>
    <property type="match status" value="1"/>
</dbReference>
<proteinExistence type="predicted"/>
<dbReference type="RefSeq" id="XP_068358616.1">
    <property type="nucleotide sequence ID" value="XM_068505130.1"/>
</dbReference>
<feature type="transmembrane region" description="Helical" evidence="2">
    <location>
        <begin position="174"/>
        <end position="194"/>
    </location>
</feature>
<dbReference type="InterPro" id="IPR037185">
    <property type="entry name" value="EmrE-like"/>
</dbReference>
<gene>
    <name evidence="3" type="ORF">TRFO_26746</name>
</gene>
<feature type="transmembrane region" description="Helical" evidence="2">
    <location>
        <begin position="331"/>
        <end position="351"/>
    </location>
</feature>
<evidence type="ECO:0000313" key="4">
    <source>
        <dbReference type="Proteomes" id="UP000179807"/>
    </source>
</evidence>
<dbReference type="EMBL" id="MLAK01000756">
    <property type="protein sequence ID" value="OHT05480.1"/>
    <property type="molecule type" value="Genomic_DNA"/>
</dbReference>
<feature type="transmembrane region" description="Helical" evidence="2">
    <location>
        <begin position="84"/>
        <end position="108"/>
    </location>
</feature>
<dbReference type="GeneID" id="94839834"/>
<feature type="transmembrane region" description="Helical" evidence="2">
    <location>
        <begin position="114"/>
        <end position="132"/>
    </location>
</feature>
<keyword evidence="4" id="KW-1185">Reference proteome</keyword>
<comment type="caution">
    <text evidence="3">The sequence shown here is derived from an EMBL/GenBank/DDBJ whole genome shotgun (WGS) entry which is preliminary data.</text>
</comment>
<dbReference type="OrthoDB" id="29773at2759"/>
<organism evidence="3 4">
    <name type="scientific">Tritrichomonas foetus</name>
    <dbReference type="NCBI Taxonomy" id="1144522"/>
    <lineage>
        <taxon>Eukaryota</taxon>
        <taxon>Metamonada</taxon>
        <taxon>Parabasalia</taxon>
        <taxon>Tritrichomonadida</taxon>
        <taxon>Tritrichomonadidae</taxon>
        <taxon>Tritrichomonas</taxon>
    </lineage>
</organism>
<feature type="region of interest" description="Disordered" evidence="1">
    <location>
        <begin position="366"/>
        <end position="388"/>
    </location>
</feature>
<dbReference type="PANTHER" id="PTHR13146:SF3">
    <property type="entry name" value="EAMA DOMAIN-CONTAINING PROTEIN"/>
    <property type="match status" value="1"/>
</dbReference>
<dbReference type="VEuPathDB" id="TrichDB:TRFO_26746"/>
<reference evidence="3" key="1">
    <citation type="submission" date="2016-10" db="EMBL/GenBank/DDBJ databases">
        <authorList>
            <person name="Benchimol M."/>
            <person name="Almeida L.G."/>
            <person name="Vasconcelos A.T."/>
            <person name="Perreira-Neves A."/>
            <person name="Rosa I.A."/>
            <person name="Tasca T."/>
            <person name="Bogo M.R."/>
            <person name="de Souza W."/>
        </authorList>
    </citation>
    <scope>NUCLEOTIDE SEQUENCE [LARGE SCALE GENOMIC DNA]</scope>
    <source>
        <strain evidence="3">K</strain>
    </source>
</reference>
<evidence type="ECO:0000313" key="3">
    <source>
        <dbReference type="EMBL" id="OHT05480.1"/>
    </source>
</evidence>
<feature type="transmembrane region" description="Helical" evidence="2">
    <location>
        <begin position="20"/>
        <end position="40"/>
    </location>
</feature>
<dbReference type="PANTHER" id="PTHR13146">
    <property type="match status" value="1"/>
</dbReference>
<name>A0A1J4K3S2_9EUKA</name>
<keyword evidence="2" id="KW-0472">Membrane</keyword>
<dbReference type="AlphaFoldDB" id="A0A1J4K3S2"/>
<feature type="transmembrane region" description="Helical" evidence="2">
    <location>
        <begin position="258"/>
        <end position="283"/>
    </location>
</feature>
<feature type="transmembrane region" description="Helical" evidence="2">
    <location>
        <begin position="206"/>
        <end position="229"/>
    </location>
</feature>
<evidence type="ECO:0000256" key="1">
    <source>
        <dbReference type="SAM" id="MobiDB-lite"/>
    </source>
</evidence>
<keyword evidence="2" id="KW-1133">Transmembrane helix</keyword>
<feature type="transmembrane region" description="Helical" evidence="2">
    <location>
        <begin position="139"/>
        <end position="159"/>
    </location>
</feature>
<accession>A0A1J4K3S2</accession>
<protein>
    <submittedName>
        <fullName evidence="3">Integral membrane protein</fullName>
    </submittedName>
</protein>
<sequence length="388" mass="43712">MFEQYAIGRNNNYHKFEKPWWQTFIMFIGMFAALIVYVIYESIVKCKARKTDIIINNDKTADNDQIHNPDTKDVETLRSKLKTVFILAIPACCDLLSTGISNVALLWIQASAWNMLRGAMVVFSAIFHALILKRKYYGYMWFGVAVVTIALVVVGASAACSTGIANEDASEGKVIIAILLMIGSQVIRAAQVVLEDYLLHDIHASPIYMVGIEGMWGCIITLAVAMPIVQFAASGSEEGNGIHEDTLDTLYMLVDQPILIGLSLVYIVVILFFNTTAMFVTNITNAVMRTIIESMRTLCIWIVQVILYYSLEGTDYGNHHPSIGESWSKWSFMQLSGFLLLFTGMLIYNSIWKLPFVYYEKLDEKKPEEEFKVSDTSNKPPLVIEKEL</sequence>
<feature type="transmembrane region" description="Helical" evidence="2">
    <location>
        <begin position="295"/>
        <end position="311"/>
    </location>
</feature>
<keyword evidence="2" id="KW-0812">Transmembrane</keyword>
<dbReference type="Proteomes" id="UP000179807">
    <property type="component" value="Unassembled WGS sequence"/>
</dbReference>
<dbReference type="GO" id="GO:0016020">
    <property type="term" value="C:membrane"/>
    <property type="evidence" value="ECO:0007669"/>
    <property type="project" value="TreeGrafter"/>
</dbReference>
<evidence type="ECO:0000256" key="2">
    <source>
        <dbReference type="SAM" id="Phobius"/>
    </source>
</evidence>